<evidence type="ECO:0000313" key="11">
    <source>
        <dbReference type="Proteomes" id="UP000548867"/>
    </source>
</evidence>
<dbReference type="PROSITE" id="PS50110">
    <property type="entry name" value="RESPONSE_REGULATORY"/>
    <property type="match status" value="1"/>
</dbReference>
<organism evidence="10 11">
    <name type="scientific">Novosphingobium sediminicola</name>
    <dbReference type="NCBI Taxonomy" id="563162"/>
    <lineage>
        <taxon>Bacteria</taxon>
        <taxon>Pseudomonadati</taxon>
        <taxon>Pseudomonadota</taxon>
        <taxon>Alphaproteobacteria</taxon>
        <taxon>Sphingomonadales</taxon>
        <taxon>Sphingomonadaceae</taxon>
        <taxon>Novosphingobium</taxon>
    </lineage>
</organism>
<dbReference type="FunFam" id="1.10.10.10:FF:000005">
    <property type="entry name" value="Two-component system response regulator"/>
    <property type="match status" value="1"/>
</dbReference>
<name>A0A7W6G5Y8_9SPHN</name>
<evidence type="ECO:0000256" key="3">
    <source>
        <dbReference type="ARBA" id="ARBA00023015"/>
    </source>
</evidence>
<keyword evidence="2" id="KW-0902">Two-component regulatory system</keyword>
<keyword evidence="11" id="KW-1185">Reference proteome</keyword>
<reference evidence="10 11" key="1">
    <citation type="submission" date="2020-08" db="EMBL/GenBank/DDBJ databases">
        <title>Genomic Encyclopedia of Type Strains, Phase IV (KMG-IV): sequencing the most valuable type-strain genomes for metagenomic binning, comparative biology and taxonomic classification.</title>
        <authorList>
            <person name="Goeker M."/>
        </authorList>
    </citation>
    <scope>NUCLEOTIDE SEQUENCE [LARGE SCALE GENOMIC DNA]</scope>
    <source>
        <strain evidence="10 11">DSM 27057</strain>
    </source>
</reference>
<dbReference type="PROSITE" id="PS51755">
    <property type="entry name" value="OMPR_PHOB"/>
    <property type="match status" value="1"/>
</dbReference>
<dbReference type="InterPro" id="IPR001789">
    <property type="entry name" value="Sig_transdc_resp-reg_receiver"/>
</dbReference>
<dbReference type="InterPro" id="IPR001867">
    <property type="entry name" value="OmpR/PhoB-type_DNA-bd"/>
</dbReference>
<evidence type="ECO:0000256" key="5">
    <source>
        <dbReference type="ARBA" id="ARBA00023163"/>
    </source>
</evidence>
<evidence type="ECO:0000256" key="6">
    <source>
        <dbReference type="PROSITE-ProRule" id="PRU00169"/>
    </source>
</evidence>
<accession>A0A7W6G5Y8</accession>
<dbReference type="PANTHER" id="PTHR48111:SF76">
    <property type="entry name" value="TWO-COMPONENT RESPONSE REGULATOR"/>
    <property type="match status" value="1"/>
</dbReference>
<dbReference type="GO" id="GO:0006355">
    <property type="term" value="P:regulation of DNA-templated transcription"/>
    <property type="evidence" value="ECO:0007669"/>
    <property type="project" value="InterPro"/>
</dbReference>
<dbReference type="AlphaFoldDB" id="A0A7W6G5Y8"/>
<evidence type="ECO:0000259" key="8">
    <source>
        <dbReference type="PROSITE" id="PS50110"/>
    </source>
</evidence>
<keyword evidence="3" id="KW-0805">Transcription regulation</keyword>
<feature type="domain" description="OmpR/PhoB-type" evidence="9">
    <location>
        <begin position="126"/>
        <end position="224"/>
    </location>
</feature>
<protein>
    <submittedName>
        <fullName evidence="10">Two-component system OmpR family response regulator</fullName>
    </submittedName>
</protein>
<dbReference type="PANTHER" id="PTHR48111">
    <property type="entry name" value="REGULATOR OF RPOS"/>
    <property type="match status" value="1"/>
</dbReference>
<dbReference type="GO" id="GO:0005829">
    <property type="term" value="C:cytosol"/>
    <property type="evidence" value="ECO:0007669"/>
    <property type="project" value="TreeGrafter"/>
</dbReference>
<dbReference type="InterPro" id="IPR011006">
    <property type="entry name" value="CheY-like_superfamily"/>
</dbReference>
<feature type="domain" description="Response regulatory" evidence="8">
    <location>
        <begin position="3"/>
        <end position="117"/>
    </location>
</feature>
<keyword evidence="5" id="KW-0804">Transcription</keyword>
<dbReference type="CDD" id="cd00383">
    <property type="entry name" value="trans_reg_C"/>
    <property type="match status" value="1"/>
</dbReference>
<proteinExistence type="predicted"/>
<evidence type="ECO:0000256" key="4">
    <source>
        <dbReference type="ARBA" id="ARBA00023125"/>
    </source>
</evidence>
<dbReference type="Pfam" id="PF00072">
    <property type="entry name" value="Response_reg"/>
    <property type="match status" value="1"/>
</dbReference>
<dbReference type="GO" id="GO:0032993">
    <property type="term" value="C:protein-DNA complex"/>
    <property type="evidence" value="ECO:0007669"/>
    <property type="project" value="TreeGrafter"/>
</dbReference>
<comment type="caution">
    <text evidence="10">The sequence shown here is derived from an EMBL/GenBank/DDBJ whole genome shotgun (WGS) entry which is preliminary data.</text>
</comment>
<feature type="modified residue" description="4-aspartylphosphate" evidence="6">
    <location>
        <position position="52"/>
    </location>
</feature>
<dbReference type="Pfam" id="PF00486">
    <property type="entry name" value="Trans_reg_C"/>
    <property type="match status" value="1"/>
</dbReference>
<dbReference type="Gene3D" id="1.10.10.10">
    <property type="entry name" value="Winged helix-like DNA-binding domain superfamily/Winged helix DNA-binding domain"/>
    <property type="match status" value="1"/>
</dbReference>
<dbReference type="Gene3D" id="6.10.250.690">
    <property type="match status" value="1"/>
</dbReference>
<dbReference type="Proteomes" id="UP000548867">
    <property type="component" value="Unassembled WGS sequence"/>
</dbReference>
<evidence type="ECO:0000256" key="1">
    <source>
        <dbReference type="ARBA" id="ARBA00022553"/>
    </source>
</evidence>
<dbReference type="GO" id="GO:0000156">
    <property type="term" value="F:phosphorelay response regulator activity"/>
    <property type="evidence" value="ECO:0007669"/>
    <property type="project" value="TreeGrafter"/>
</dbReference>
<feature type="DNA-binding region" description="OmpR/PhoB-type" evidence="7">
    <location>
        <begin position="126"/>
        <end position="224"/>
    </location>
</feature>
<dbReference type="EMBL" id="JACIDX010000007">
    <property type="protein sequence ID" value="MBB3955254.1"/>
    <property type="molecule type" value="Genomic_DNA"/>
</dbReference>
<dbReference type="SUPFAM" id="SSF52172">
    <property type="entry name" value="CheY-like"/>
    <property type="match status" value="1"/>
</dbReference>
<dbReference type="SMART" id="SM00862">
    <property type="entry name" value="Trans_reg_C"/>
    <property type="match status" value="1"/>
</dbReference>
<dbReference type="InterPro" id="IPR039420">
    <property type="entry name" value="WalR-like"/>
</dbReference>
<sequence>MVQIMVVEDDAEVAQVIADRLRAQGYDVLRATTGREALAHTHTTRFDAITLDRMLPDMDGLALVARLRAEQVMTPVLMISSLGDVDQRIAGLRAGGDDYMVKPFAPDEVAMRVEVLLRRGRDYPAEGRIVVGPLEMDLIKRKVWLHGEPVALLQKEFRLLEFLARHPGQILSRQMIFEQVWGYFFDPADNLINVHIGKLRRKLEQPGHAPIIETVKGEGYRLVVG</sequence>
<evidence type="ECO:0000313" key="10">
    <source>
        <dbReference type="EMBL" id="MBB3955254.1"/>
    </source>
</evidence>
<dbReference type="InterPro" id="IPR036388">
    <property type="entry name" value="WH-like_DNA-bd_sf"/>
</dbReference>
<dbReference type="Gene3D" id="3.40.50.2300">
    <property type="match status" value="1"/>
</dbReference>
<dbReference type="GO" id="GO:0000976">
    <property type="term" value="F:transcription cis-regulatory region binding"/>
    <property type="evidence" value="ECO:0007669"/>
    <property type="project" value="TreeGrafter"/>
</dbReference>
<gene>
    <name evidence="10" type="ORF">GGR38_002206</name>
</gene>
<evidence type="ECO:0000256" key="7">
    <source>
        <dbReference type="PROSITE-ProRule" id="PRU01091"/>
    </source>
</evidence>
<keyword evidence="1 6" id="KW-0597">Phosphoprotein</keyword>
<evidence type="ECO:0000256" key="2">
    <source>
        <dbReference type="ARBA" id="ARBA00023012"/>
    </source>
</evidence>
<keyword evidence="4 7" id="KW-0238">DNA-binding</keyword>
<dbReference type="CDD" id="cd17574">
    <property type="entry name" value="REC_OmpR"/>
    <property type="match status" value="1"/>
</dbReference>
<dbReference type="RefSeq" id="WP_183625379.1">
    <property type="nucleotide sequence ID" value="NZ_JACIDX010000007.1"/>
</dbReference>
<evidence type="ECO:0000259" key="9">
    <source>
        <dbReference type="PROSITE" id="PS51755"/>
    </source>
</evidence>
<dbReference type="SMART" id="SM00448">
    <property type="entry name" value="REC"/>
    <property type="match status" value="1"/>
</dbReference>